<dbReference type="Proteomes" id="UP000635565">
    <property type="component" value="Unassembled WGS sequence"/>
</dbReference>
<name>A0ABQ3VRT7_9CHLR</name>
<dbReference type="RefSeq" id="WP_201365892.1">
    <property type="nucleotide sequence ID" value="NZ_BNJJ01000023.1"/>
</dbReference>
<reference evidence="1 2" key="1">
    <citation type="journal article" date="2021" name="Int. J. Syst. Evol. Microbiol.">
        <title>Reticulibacter mediterranei gen. nov., sp. nov., within the new family Reticulibacteraceae fam. nov., and Ktedonospora formicarum gen. nov., sp. nov., Ktedonobacter robiniae sp. nov., Dictyobacter formicarum sp. nov. and Dictyobacter arantiisoli sp. nov., belonging to the class Ktedonobacteria.</title>
        <authorList>
            <person name="Yabe S."/>
            <person name="Zheng Y."/>
            <person name="Wang C.M."/>
            <person name="Sakai Y."/>
            <person name="Abe K."/>
            <person name="Yokota A."/>
            <person name="Donadio S."/>
            <person name="Cavaletti L."/>
            <person name="Monciardini P."/>
        </authorList>
    </citation>
    <scope>NUCLEOTIDE SEQUENCE [LARGE SCALE GENOMIC DNA]</scope>
    <source>
        <strain evidence="1 2">SOSP1-9</strain>
    </source>
</reference>
<comment type="caution">
    <text evidence="1">The sequence shown here is derived from an EMBL/GenBank/DDBJ whole genome shotgun (WGS) entry which is preliminary data.</text>
</comment>
<organism evidence="1 2">
    <name type="scientific">Dictyobacter formicarum</name>
    <dbReference type="NCBI Taxonomy" id="2778368"/>
    <lineage>
        <taxon>Bacteria</taxon>
        <taxon>Bacillati</taxon>
        <taxon>Chloroflexota</taxon>
        <taxon>Ktedonobacteria</taxon>
        <taxon>Ktedonobacterales</taxon>
        <taxon>Dictyobacteraceae</taxon>
        <taxon>Dictyobacter</taxon>
    </lineage>
</organism>
<evidence type="ECO:0000313" key="2">
    <source>
        <dbReference type="Proteomes" id="UP000635565"/>
    </source>
</evidence>
<sequence length="68" mass="7777">MNNVSLNLLENDFDNDADIDELFEQLEQFEPPVDMVDRIMQAVAQLPLSYNKKPVSPWSNLEVLAIAQ</sequence>
<gene>
    <name evidence="1" type="ORF">KSZ_63040</name>
</gene>
<evidence type="ECO:0000313" key="1">
    <source>
        <dbReference type="EMBL" id="GHO88298.1"/>
    </source>
</evidence>
<accession>A0ABQ3VRT7</accession>
<protein>
    <submittedName>
        <fullName evidence="1">Uncharacterized protein</fullName>
    </submittedName>
</protein>
<dbReference type="EMBL" id="BNJJ01000023">
    <property type="protein sequence ID" value="GHO88298.1"/>
    <property type="molecule type" value="Genomic_DNA"/>
</dbReference>
<proteinExistence type="predicted"/>
<keyword evidence="2" id="KW-1185">Reference proteome</keyword>